<dbReference type="GO" id="GO:0031177">
    <property type="term" value="F:phosphopantetheine binding"/>
    <property type="evidence" value="ECO:0007669"/>
    <property type="project" value="InterPro"/>
</dbReference>
<organism evidence="14 15">
    <name type="scientific">Thermostaphylospora chromogena</name>
    <dbReference type="NCBI Taxonomy" id="35622"/>
    <lineage>
        <taxon>Bacteria</taxon>
        <taxon>Bacillati</taxon>
        <taxon>Actinomycetota</taxon>
        <taxon>Actinomycetes</taxon>
        <taxon>Streptosporangiales</taxon>
        <taxon>Thermomonosporaceae</taxon>
        <taxon>Thermostaphylospora</taxon>
    </lineage>
</organism>
<dbReference type="InterPro" id="IPR049552">
    <property type="entry name" value="PKS_DH_N"/>
</dbReference>
<feature type="domain" description="PKS/mFAS DH" evidence="13">
    <location>
        <begin position="2924"/>
        <end position="3189"/>
    </location>
</feature>
<dbReference type="GO" id="GO:0004312">
    <property type="term" value="F:fatty acid synthase activity"/>
    <property type="evidence" value="ECO:0007669"/>
    <property type="project" value="TreeGrafter"/>
</dbReference>
<dbReference type="PROSITE" id="PS52004">
    <property type="entry name" value="KS3_2"/>
    <property type="match status" value="3"/>
</dbReference>
<feature type="active site" description="Proton donor; for dehydratase activity" evidence="9">
    <location>
        <position position="3115"/>
    </location>
</feature>
<dbReference type="Pfam" id="PF08659">
    <property type="entry name" value="KR"/>
    <property type="match status" value="3"/>
</dbReference>
<dbReference type="SUPFAM" id="SSF50129">
    <property type="entry name" value="GroES-like"/>
    <property type="match status" value="1"/>
</dbReference>
<dbReference type="SMART" id="SM00829">
    <property type="entry name" value="PKS_ER"/>
    <property type="match status" value="1"/>
</dbReference>
<keyword evidence="3" id="KW-0596">Phosphopantetheine</keyword>
<dbReference type="InterPro" id="IPR016036">
    <property type="entry name" value="Malonyl_transacylase_ACP-bd"/>
</dbReference>
<comment type="pathway">
    <text evidence="2">Antibiotic biosynthesis.</text>
</comment>
<dbReference type="PROSITE" id="PS50075">
    <property type="entry name" value="CARRIER"/>
    <property type="match status" value="3"/>
</dbReference>
<dbReference type="SMART" id="SM00826">
    <property type="entry name" value="PKS_DH"/>
    <property type="match status" value="2"/>
</dbReference>
<evidence type="ECO:0000256" key="6">
    <source>
        <dbReference type="ARBA" id="ARBA00023194"/>
    </source>
</evidence>
<dbReference type="Pfam" id="PF00109">
    <property type="entry name" value="ketoacyl-synt"/>
    <property type="match status" value="3"/>
</dbReference>
<dbReference type="RefSeq" id="WP_093261360.1">
    <property type="nucleotide sequence ID" value="NZ_FNKK01000002.1"/>
</dbReference>
<dbReference type="EMBL" id="FNKK01000002">
    <property type="protein sequence ID" value="SDR23115.1"/>
    <property type="molecule type" value="Genomic_DNA"/>
</dbReference>
<name>A0A1H1HCA6_9ACTN</name>
<dbReference type="GO" id="GO:0004315">
    <property type="term" value="F:3-oxoacyl-[acyl-carrier-protein] synthase activity"/>
    <property type="evidence" value="ECO:0007669"/>
    <property type="project" value="InterPro"/>
</dbReference>
<dbReference type="InterPro" id="IPR020843">
    <property type="entry name" value="ER"/>
</dbReference>
<dbReference type="InterPro" id="IPR016035">
    <property type="entry name" value="Acyl_Trfase/lysoPLipase"/>
</dbReference>
<dbReference type="InterPro" id="IPR014043">
    <property type="entry name" value="Acyl_transferase_dom"/>
</dbReference>
<dbReference type="InterPro" id="IPR042104">
    <property type="entry name" value="PKS_dehydratase_sf"/>
</dbReference>
<dbReference type="Pfam" id="PF00698">
    <property type="entry name" value="Acyl_transf_1"/>
    <property type="match status" value="3"/>
</dbReference>
<keyword evidence="4" id="KW-0597">Phosphoprotein</keyword>
<feature type="domain" description="Carrier" evidence="11">
    <location>
        <begin position="3657"/>
        <end position="3732"/>
    </location>
</feature>
<evidence type="ECO:0000259" key="12">
    <source>
        <dbReference type="PROSITE" id="PS52004"/>
    </source>
</evidence>
<dbReference type="InterPro" id="IPR014031">
    <property type="entry name" value="Ketoacyl_synth_C"/>
</dbReference>
<dbReference type="InterPro" id="IPR020806">
    <property type="entry name" value="PKS_PP-bd"/>
</dbReference>
<dbReference type="GO" id="GO:0006633">
    <property type="term" value="P:fatty acid biosynthetic process"/>
    <property type="evidence" value="ECO:0007669"/>
    <property type="project" value="InterPro"/>
</dbReference>
<dbReference type="Pfam" id="PF08990">
    <property type="entry name" value="Docking"/>
    <property type="match status" value="1"/>
</dbReference>
<dbReference type="PROSITE" id="PS00606">
    <property type="entry name" value="KS3_1"/>
    <property type="match status" value="3"/>
</dbReference>
<dbReference type="SUPFAM" id="SSF47336">
    <property type="entry name" value="ACP-like"/>
    <property type="match status" value="3"/>
</dbReference>
<reference evidence="14 15" key="1">
    <citation type="submission" date="2016-10" db="EMBL/GenBank/DDBJ databases">
        <authorList>
            <person name="de Groot N.N."/>
        </authorList>
    </citation>
    <scope>NUCLEOTIDE SEQUENCE [LARGE SCALE GENOMIC DNA]</scope>
    <source>
        <strain evidence="14 15">DSM 43794</strain>
    </source>
</reference>
<dbReference type="PROSITE" id="PS52019">
    <property type="entry name" value="PKS_MFAS_DH"/>
    <property type="match status" value="2"/>
</dbReference>
<evidence type="ECO:0000259" key="11">
    <source>
        <dbReference type="PROSITE" id="PS50075"/>
    </source>
</evidence>
<dbReference type="FunFam" id="3.40.366.10:FF:000002">
    <property type="entry name" value="Probable polyketide synthase 2"/>
    <property type="match status" value="1"/>
</dbReference>
<feature type="domain" description="Ketosynthase family 3 (KS3)" evidence="12">
    <location>
        <begin position="2045"/>
        <end position="2469"/>
    </location>
</feature>
<dbReference type="GO" id="GO:0033068">
    <property type="term" value="P:macrolide biosynthetic process"/>
    <property type="evidence" value="ECO:0007669"/>
    <property type="project" value="UniProtKB-ARBA"/>
</dbReference>
<dbReference type="SMART" id="SM00822">
    <property type="entry name" value="PKS_KR"/>
    <property type="match status" value="3"/>
</dbReference>
<evidence type="ECO:0000256" key="10">
    <source>
        <dbReference type="SAM" id="Coils"/>
    </source>
</evidence>
<dbReference type="STRING" id="35622.SAMN04489764_4280"/>
<dbReference type="InterPro" id="IPR011032">
    <property type="entry name" value="GroES-like_sf"/>
</dbReference>
<dbReference type="Pfam" id="PF21089">
    <property type="entry name" value="PKS_DH_N"/>
    <property type="match status" value="2"/>
</dbReference>
<feature type="region of interest" description="N-terminal hotdog fold" evidence="9">
    <location>
        <begin position="2924"/>
        <end position="3041"/>
    </location>
</feature>
<dbReference type="OrthoDB" id="4537517at2"/>
<dbReference type="SUPFAM" id="SSF51735">
    <property type="entry name" value="NAD(P)-binding Rossmann-fold domains"/>
    <property type="match status" value="7"/>
</dbReference>
<dbReference type="InterPro" id="IPR013968">
    <property type="entry name" value="PKS_KR"/>
</dbReference>
<dbReference type="SMART" id="SM00827">
    <property type="entry name" value="PKS_AT"/>
    <property type="match status" value="3"/>
</dbReference>
<evidence type="ECO:0000256" key="8">
    <source>
        <dbReference type="ARBA" id="ARBA00023315"/>
    </source>
</evidence>
<evidence type="ECO:0000256" key="1">
    <source>
        <dbReference type="ARBA" id="ARBA00001957"/>
    </source>
</evidence>
<dbReference type="SUPFAM" id="SSF55048">
    <property type="entry name" value="Probable ACP-binding domain of malonyl-CoA ACP transacylase"/>
    <property type="match status" value="3"/>
</dbReference>
<feature type="domain" description="Carrier" evidence="11">
    <location>
        <begin position="5180"/>
        <end position="5258"/>
    </location>
</feature>
<dbReference type="SMART" id="SM00823">
    <property type="entry name" value="PKS_PP"/>
    <property type="match status" value="3"/>
</dbReference>
<evidence type="ECO:0000313" key="15">
    <source>
        <dbReference type="Proteomes" id="UP000217103"/>
    </source>
</evidence>
<feature type="active site" description="Proton donor; for dehydratase activity" evidence="9">
    <location>
        <position position="1109"/>
    </location>
</feature>
<dbReference type="GO" id="GO:0016491">
    <property type="term" value="F:oxidoreductase activity"/>
    <property type="evidence" value="ECO:0007669"/>
    <property type="project" value="InterPro"/>
</dbReference>
<dbReference type="NCBIfam" id="NF045894">
    <property type="entry name" value="PKS_plus_SDR"/>
    <property type="match status" value="1"/>
</dbReference>
<dbReference type="Gene3D" id="3.10.129.110">
    <property type="entry name" value="Polyketide synthase dehydratase"/>
    <property type="match status" value="2"/>
</dbReference>
<feature type="domain" description="Ketosynthase family 3 (KS3)" evidence="12">
    <location>
        <begin position="35"/>
        <end position="459"/>
    </location>
</feature>
<dbReference type="CDD" id="cd00833">
    <property type="entry name" value="PKS"/>
    <property type="match status" value="3"/>
</dbReference>
<dbReference type="InterPro" id="IPR049551">
    <property type="entry name" value="PKS_DH_C"/>
</dbReference>
<keyword evidence="7" id="KW-0511">Multifunctional enzyme</keyword>
<dbReference type="Gene3D" id="3.40.50.720">
    <property type="entry name" value="NAD(P)-binding Rossmann-like Domain"/>
    <property type="match status" value="5"/>
</dbReference>
<dbReference type="PROSITE" id="PS00012">
    <property type="entry name" value="PHOSPHOPANTETHEINE"/>
    <property type="match status" value="2"/>
</dbReference>
<dbReference type="InterPro" id="IPR036291">
    <property type="entry name" value="NAD(P)-bd_dom_sf"/>
</dbReference>
<dbReference type="InterPro" id="IPR001227">
    <property type="entry name" value="Ac_transferase_dom_sf"/>
</dbReference>
<keyword evidence="10" id="KW-0175">Coiled coil</keyword>
<accession>A0A1H1HCA6</accession>
<dbReference type="InterPro" id="IPR020807">
    <property type="entry name" value="PKS_DH"/>
</dbReference>
<dbReference type="InterPro" id="IPR020841">
    <property type="entry name" value="PKS_Beta-ketoAc_synthase_dom"/>
</dbReference>
<dbReference type="Pfam" id="PF08240">
    <property type="entry name" value="ADH_N"/>
    <property type="match status" value="1"/>
</dbReference>
<feature type="region of interest" description="N-terminal hotdog fold" evidence="9">
    <location>
        <begin position="914"/>
        <end position="1035"/>
    </location>
</feature>
<dbReference type="Pfam" id="PF00550">
    <property type="entry name" value="PP-binding"/>
    <property type="match status" value="3"/>
</dbReference>
<feature type="domain" description="Carrier" evidence="11">
    <location>
        <begin position="1950"/>
        <end position="2025"/>
    </location>
</feature>
<dbReference type="FunFam" id="3.90.180.10:FF:000032">
    <property type="entry name" value="Probable polyketide synthase pks1"/>
    <property type="match status" value="1"/>
</dbReference>
<evidence type="ECO:0000256" key="5">
    <source>
        <dbReference type="ARBA" id="ARBA00022679"/>
    </source>
</evidence>
<feature type="region of interest" description="C-terminal hotdog fold" evidence="9">
    <location>
        <begin position="3056"/>
        <end position="3189"/>
    </location>
</feature>
<dbReference type="InterPro" id="IPR009081">
    <property type="entry name" value="PP-bd_ACP"/>
</dbReference>
<dbReference type="FunFam" id="1.10.1200.10:FF:000007">
    <property type="entry name" value="Probable polyketide synthase pks17"/>
    <property type="match status" value="3"/>
</dbReference>
<dbReference type="Gene3D" id="3.40.366.10">
    <property type="entry name" value="Malonyl-Coenzyme A Acyl Carrier Protein, domain 2"/>
    <property type="match status" value="3"/>
</dbReference>
<evidence type="ECO:0000256" key="3">
    <source>
        <dbReference type="ARBA" id="ARBA00022450"/>
    </source>
</evidence>
<dbReference type="SMART" id="SM00825">
    <property type="entry name" value="PKS_KS"/>
    <property type="match status" value="3"/>
</dbReference>
<feature type="active site" description="Proton acceptor; for dehydratase activity" evidence="9">
    <location>
        <position position="946"/>
    </location>
</feature>
<dbReference type="PANTHER" id="PTHR43775">
    <property type="entry name" value="FATTY ACID SYNTHASE"/>
    <property type="match status" value="1"/>
</dbReference>
<dbReference type="InterPro" id="IPR049900">
    <property type="entry name" value="PKS_mFAS_DH"/>
</dbReference>
<feature type="coiled-coil region" evidence="10">
    <location>
        <begin position="3"/>
        <end position="33"/>
    </location>
</feature>
<dbReference type="CDD" id="cd05195">
    <property type="entry name" value="enoyl_red"/>
    <property type="match status" value="1"/>
</dbReference>
<dbReference type="Gene3D" id="3.40.47.10">
    <property type="match status" value="3"/>
</dbReference>
<dbReference type="Pfam" id="PF13602">
    <property type="entry name" value="ADH_zinc_N_2"/>
    <property type="match status" value="1"/>
</dbReference>
<evidence type="ECO:0000313" key="14">
    <source>
        <dbReference type="EMBL" id="SDR23115.1"/>
    </source>
</evidence>
<dbReference type="Gene3D" id="1.10.1200.10">
    <property type="entry name" value="ACP-like"/>
    <property type="match status" value="3"/>
</dbReference>
<protein>
    <submittedName>
        <fullName evidence="14">Alcohol dehydrogenase GroES-like domain-containing protein</fullName>
    </submittedName>
</protein>
<dbReference type="InterPro" id="IPR013154">
    <property type="entry name" value="ADH-like_N"/>
</dbReference>
<dbReference type="Proteomes" id="UP000217103">
    <property type="component" value="Unassembled WGS sequence"/>
</dbReference>
<dbReference type="InterPro" id="IPR036736">
    <property type="entry name" value="ACP-like_sf"/>
</dbReference>
<sequence>MANANEEKLREYLRRAIAEAQDAKQRLRELEEADREPIAIIGMACRFPGGVSSPEELWELVAQGRDAMSEFPADRGWDLAELYDPDGTRSGTSSTRFGGFLADAADFDADFFGISPREALAMDPQQRLLLETSWEAFERAGIDPASIRGTDTGVFVGMMYHDYHARLHTTPAELEGHIGIGNAGSVATGRVAYTFGLEGPAVTIDTACSSALVALHLAVQSLRRGECTLALVGGVTVMASPNTFIEFSRQRGLAPDGRCKSFAAGADGTAWAEGVGVLVVERLSDARRNGHRVLAVVRGSAVNQDGASNGLTAPNGPSQERVIGQALADAGLSPSDIDVVEAHGTGTTLGDPIEARALIGAYGRGRTRPLLLGSIKSNIGHAQAAAGVAGVIKMVEAMRRGVVPKTLHVDAPSPHVDWSSGVLELVTEARAWPQAGRARRCGVSSFGISGTNAHVILEHPAEEQAPVAETSAGTDPVDGPLVWTLSARSEKALAAQAARLVTAVGDADPRDVAYSLATTRAALPQRAAVIGADRDELIAGLTALAEGRTAPGVVRDTAVKGKVAFLFSGQGSQRAGMGSGLAARFGVFAGVLDEVCAELDRHLRGFVDRPVREVIAGAGELLDQTVYTQAGLFAFQVALYRLVESWGVRPDVVVGHSIGELAAAHVAGVLSLADACALVAARGRLMQALPAGGAMVAVQAEEAEVVPLLNDRVGIAAFNAPGSLVISGDEREVARIAEHFAGLGRRTRRLRVSHAFHSPLMEPMLEQFASVAQGLTYHRPAVSVVSTVTGAPAQGWDTPEYWVRQVREPVRFAQAVAAVDGDATLVEIGPDGVLAGMVDDRPVVALLRRDRDEPRTLLTGLARLHTRGVDVNWRAMLSGELVDLPTYAFQRRRYWLEAPPGADAAGLGLTPAGHPLLGAAVSLADGDGVLLTGRLSPDTHPWLADHTITGTRLLPGAAFVELAVYAADHVGCERVEELTVETPLALPEHGAVSVQLLVGPADETGRRTLGVYSSESGEEWTRHASGVLATGPAPAAAQAPVVWPPAGAEPVSLDGCYDDLAAAGLGYGPAFHGLRAVWRSGTDVYAEVALPETVAADAGAYGLHPALLDATLHALAVAAPSGEAVRPGEQVRLPFSWSGVTLHAAAASALRVRLSPAGADAVSITAADPTGRPVLTVDSLVLRPVQQVARAAHDDSLFRIEWTPTSTELDTVPAPGTTVVYCGPLPEDTGDLAETARASVHRALGAVQDWLAQDPAEDARLVIVTTGAVSAVPGDPALDPAAAAVWGLIRCAQAEHPDRILLVDTDDRDAWTAGARGDTPAHLALPVGTAEPQLAIRAGTAYAPRLARMSAHPALIPPAGAPNWRLEAPVKGTLDGLVLAAAPAPGPLAPGEVRIQVRAAGVNFRDVLITLGLYPDDVPLGGEGAGVVLEVGPGVTGFAPGDRVFGLFSPAFGPVAVADHRVLARIPDGWTFEEAAAVPIAYLTAYYGLVELGGLRPGEKVLVHAATGGVGTAAVQLARHLGAEVFATASPAKWDALRALGVDDAHIASSRTLEFAERFAGGVDVVLNSLTGEFLDASLELLRPGGRFLEMGKTDLRDPSDHPEVTYRPFDLMRAEPELVQRMLADLLDLFASGALSLPPITTWDVRRAPEVFRHLSQAKHIGKVVLTVPRPVWDPDGTVLITGGTGTLGRLVARHLVTVHGVRDVVLVARRGDSAGVAGELSALGARVRVVSADVADRAAMAALVGSLDGLSVVVHAAGVVEDGLVAGLDAARVDRVLAAKVAGAVVLDEVTRGRDLAAFVVFSSAAGVLGNPGQGAYAAGNAFADALVAWRRARGLPGVSLAWGLWAERSGITGGLGQADLARMARSGVNPLSTEHALELLDAALAADEPVQVPIAFDLAAFRGGRTPIPALLRGLVRAPAARAVARSASEASYARHLAELPEADRERALLDLVRTHAAAVLGHATSDSIAADRQFKDLGFDSLTGVEFRNRLGEAIGLRLPATLTFDYPTPVALAAYLGRELSGRSDDAPASAVPSRTDTADDPVVIVGMACRFPGGVSSPEELWELVAQGRDAIGPFPADRGWDLEALFADDPEQAGRSYVREGGFLEGAARFDAAFFGISPREALAMDPQQRLLLETSWEAFERAGIDPASIRGTDTGVFVGGMYQEYGPRYDQAAPGSDGYLLTGGAASVMSGRLAYAFGLEGPAVTIDTACSSALVALHLAVQSLRRGECTLALVGGVTVMASPGVFVEFSRQRGLAPDGRCKSFAAGADGTAWAEGVGVLVVERLSDARRNGHRVLAVVRGSAVNQDGASNGLTAPNGPSQERVIGQALADAGLSPSDIDVVEAHGTGTTLGDPIEARALIGAYGRGRTRPLLLGSIKSNIGHAQAAAGVAGVIKMVEAMRRGVVPKTLHVDAPSPHVDWSSGVLELVTEARAWPQAGRARRCGVSSFGISGTNAHVILEHPADEETPSPADQKLPGRPAATVDDSAALPVVLSARSEKALAAQAARLSAYLREHEDVPLRDVAYSAALRPLFDHRAVIVTADRTELLDRLDRLTPSAPAVKGKVAFLFSGQGSQRAGMGSGLAARFGVFAGVLDEVCAELDRHLRGFVDRPVREVIAGAGELLDQTVYTQAGLFAFQVALYRLVESWGVRPDVVVGHSIGELAAAHVAGVLSLADACALVAARGRLMQALPAGGAMVAVQAEEAEVVPLLNDRVGIAAFNAPGSLVISGDEREVARIAEHFAGLGRRTRRLRVSHAFHSPLMEPMLEQFASVAQGLTYHRPAVSVVSTVTGAPAQGWDTPEYWVRQVREPVRFAQAVAAVDGDATLVEIGPDGVLAGMVDDRPVVALLRRDRDEPRTLLTGLARLHTRGVDVNWRAMLSGELVDLPTYPFEHEDYWLSPAPSADAAGLGLTPAGHPLLGAAVSLAEDGGLVFTGRLSARTHPWLADHVVAGAVVVPATVFVELVRHAADHLGRAGIEELTVETPLVLPEDGEVALQVLAAPDGRTVAVHARRDDGPWTRHATATLSTGGPAPDPADLPDLTTWPPPGKPADVEVLYDELAAAGLRYGPTFRNLRAAWRHGDHIYAEVTLPERLRTDGYALHPALLDAALHAAGLGDADDAGVPFTMSGVRVHAPGATTLRARLSPLGPDSLSLTVADATGRTVATVDTLTFRPLPAGHPAEADRHLFRVEWTALPTPDAPPAPRLAVLGGPCPGVAAPAYPDLAALPDGDAAPDVVLVPFFPEPGGSASDPAGAVRRAAERALALAQAWTAADGRLAEARLALITRGAVTTGSEDAADADLAGAAIWGLIGSAQSEHPGRFLLIDIDDEGDTAHRGLAGALASDEPRVAVRGGRLLAPRLARAPLPAGADAEAAYDPEGTVLLTGGTGALGRLLARRLVREHGVRHLLIVSRRGPDAPGAAELTAELAEAGAEVTVAACDVSDRAGLAALLAGIDPAHPLTAVVHAAGVLDDGVLDSLTPDRLAAVLAPKADAALHLHELTRDLPLRSFTLFSSAAATFGAPGQGNYAAANAVLDALARHRRAHGLPALSLAWGLWELETGMAGEARRGIPALTAEQGLALFDAVAHAVSGAAEDAVLLPMRLDPAAVRAEPVPPLLADLVRVRRAPAADGAELPRRLAGRTEAERARITLDAVRAQVAAVLGHRGIETVPPSAAFTDLGLDSLTAVELRNGLATLTGARLPATLVFDHPTPAAVAEYLLREVLAPAPAPVAAAPPAAERDTGEPIAIVAMACRYPGGVRSPEDLWDLVASGGDGISLFPADRGWDLESLYDPDPDHPGTSYAREGGFLYDADRFDAELFGIGPREALAMDPQQRLLLEVTWETFERAGIDPTAVRGSDTGVFVGVMYHDYAALVPAVPRELEGYVGTGTAGSVASGRLAYAFGLEGPAVTVDTACSSSLVALHLAVQALRRGECSMALAGGATVMATPGTFVEFSRQRGLAPDGRCKSFSASADGTGWSEGVGLLLLERLSDARRNGHRVLAVVRGSAVNQDGASNGLTAPNGPSQERVIRKALADARLAPADVDAVEAHGTGTALGDPIEAQALLATYGRDRDRPLWLGSVKSNIGHTQAAAGAAGVIKMVMAMRHGTLPRTLHVDEPTPHVDWSSGAVSLLTEPVSWPETGRPRRAAVSSFGISGTNAHVILEAPPAEDPAPAQPPEEPQVALPWVLSGKSEAALREQAARLLARLEADPAPDLAGIGHALATTRATLDQRAVVVAADRGGFARGLAALAQGEAAAGVVRGTAGPGTGAVFVFPGQGAQWLGMGAALLDAEPVFAARIAECAEALAPYVDWSLEDVLRGADLDRVDVVQPALWAMMVALAEVWRSYGVRPAAVVGHSQGEIAAACVAGALSLADGARIVALRSRALRALAGTGGMVALALPPDRLDLEESRVAIAAVNGPSSTVVAGEPVALDELVARYEAEGVQVRRLPVDYASHSPGVEPIAEELRRALAGIAPRGPEIPFLSTATGRWVDGPELDREYWYRNLRQTVRFADAVRTLLDQGHRAFIEVSPHPVLAAAVQETAGEAGVPVTVTGTLRRDDGGRERFLTSLAEAHAAGLPVDWRPAYPKRPAGPPVELPTYPFQRRRYWLEPGEEHRPAGATDPMERDFWAAVESADPARLAGTLGMTEPGPLGEVLPVLAQWHARRRERSTTASWRYRVTWAPVGEPDGPPPALSGTWLLLVPAATTTEDGEDVAGFCADALSGAGADVVTVTVDTSDPQALPDALAAAPLRDIRGVLSLLGLATAALPGHPAVPAGLAATAALVRALDDLGPADVRLWLATRAAAGPEGGDPVQAQVWGLGRTAALEYPRLWGGLLDLPAVLDGRTAHLIARALAGVDEEDQLAVRPSGLLARRLTRVAAPAVRRVHRHRGTALITGGADGFGAHLARWLAAGGVDHLVLVETPGGGGTARDLARELAGTRVTVVECDLTDRAAVAALLAEHPPTAVYHTAGVLEARALAETGPAELQSVLAAKTLGAAHLHELLGDRELDAFVLFSSIAGVWGSGGQAGYAAANAYLDALAEHRRARGRTATAVAWGLWAEVDLGDPAAEAERREQLRRRGLSAMSPELALTALGQALEEDRPTLVVADVDWERFVPAFTALRSRPLIADLAEVRRVLRAAQNAQDDTGGDAELPRRLAGLSADERRPLLVRTVRAEIAAVLGHESGEAIPPDRPLRDLGLDSLAAVNLRNRLGAVTGLDLPPTLVFDHPTPEALAGYLLDRIGEGERPSLDAALDGVATALAALDGADHGERRRAAARLRALLDELTADSAPAGAGREAVAERLLTASDDELFEFLDAELGE</sequence>
<evidence type="ECO:0000256" key="9">
    <source>
        <dbReference type="PROSITE-ProRule" id="PRU01363"/>
    </source>
</evidence>
<dbReference type="PANTHER" id="PTHR43775:SF51">
    <property type="entry name" value="INACTIVE PHENOLPHTHIOCEROL SYNTHESIS POLYKETIDE SYNTHASE TYPE I PKS1-RELATED"/>
    <property type="match status" value="1"/>
</dbReference>
<dbReference type="InterPro" id="IPR016039">
    <property type="entry name" value="Thiolase-like"/>
</dbReference>
<dbReference type="Pfam" id="PF22953">
    <property type="entry name" value="SpnB_Rossmann"/>
    <property type="match status" value="2"/>
</dbReference>
<dbReference type="Pfam" id="PF16197">
    <property type="entry name" value="KAsynt_C_assoc"/>
    <property type="match status" value="3"/>
</dbReference>
<dbReference type="Gene3D" id="6.10.140.1830">
    <property type="match status" value="1"/>
</dbReference>
<dbReference type="Pfam" id="PF14765">
    <property type="entry name" value="PS-DH"/>
    <property type="match status" value="2"/>
</dbReference>
<evidence type="ECO:0000259" key="13">
    <source>
        <dbReference type="PROSITE" id="PS52019"/>
    </source>
</evidence>
<dbReference type="Pfam" id="PF02801">
    <property type="entry name" value="Ketoacyl-synt_C"/>
    <property type="match status" value="3"/>
</dbReference>
<comment type="cofactor">
    <cofactor evidence="1">
        <name>pantetheine 4'-phosphate</name>
        <dbReference type="ChEBI" id="CHEBI:47942"/>
    </cofactor>
</comment>
<dbReference type="CDD" id="cd08952">
    <property type="entry name" value="KR_1_SDR_x"/>
    <property type="match status" value="1"/>
</dbReference>
<dbReference type="InterPro" id="IPR050091">
    <property type="entry name" value="PKS_NRPS_Biosynth_Enz"/>
</dbReference>
<dbReference type="InterPro" id="IPR057326">
    <property type="entry name" value="KR_dom"/>
</dbReference>
<dbReference type="InterPro" id="IPR006162">
    <property type="entry name" value="Ppantetheine_attach_site"/>
</dbReference>
<dbReference type="CDD" id="cd08956">
    <property type="entry name" value="KR_3_FAS_SDR_x"/>
    <property type="match status" value="2"/>
</dbReference>
<keyword evidence="5" id="KW-0808">Transferase</keyword>
<feature type="active site" description="Proton acceptor; for dehydratase activity" evidence="9">
    <location>
        <position position="2956"/>
    </location>
</feature>
<evidence type="ECO:0000256" key="2">
    <source>
        <dbReference type="ARBA" id="ARBA00004792"/>
    </source>
</evidence>
<dbReference type="InterPro" id="IPR014030">
    <property type="entry name" value="Ketoacyl_synth_N"/>
</dbReference>
<dbReference type="Gene3D" id="3.30.70.3290">
    <property type="match status" value="3"/>
</dbReference>
<feature type="domain" description="Ketosynthase family 3 (KS3)" evidence="12">
    <location>
        <begin position="3752"/>
        <end position="4176"/>
    </location>
</feature>
<dbReference type="Gene3D" id="3.90.180.10">
    <property type="entry name" value="Medium-chain alcohol dehydrogenases, catalytic domain"/>
    <property type="match status" value="1"/>
</dbReference>
<keyword evidence="6" id="KW-0045">Antibiotic biosynthesis</keyword>
<dbReference type="InterPro" id="IPR018201">
    <property type="entry name" value="Ketoacyl_synth_AS"/>
</dbReference>
<dbReference type="SMART" id="SM01294">
    <property type="entry name" value="PKS_PP_betabranch"/>
    <property type="match status" value="3"/>
</dbReference>
<feature type="region of interest" description="C-terminal hotdog fold" evidence="9">
    <location>
        <begin position="1048"/>
        <end position="1191"/>
    </location>
</feature>
<gene>
    <name evidence="14" type="ORF">SAMN04489764_4280</name>
</gene>
<evidence type="ECO:0000256" key="4">
    <source>
        <dbReference type="ARBA" id="ARBA00022553"/>
    </source>
</evidence>
<evidence type="ECO:0000256" key="7">
    <source>
        <dbReference type="ARBA" id="ARBA00023268"/>
    </source>
</evidence>
<dbReference type="Pfam" id="PF18369">
    <property type="entry name" value="PKS_DE"/>
    <property type="match status" value="1"/>
</dbReference>
<feature type="domain" description="PKS/mFAS DH" evidence="13">
    <location>
        <begin position="914"/>
        <end position="1191"/>
    </location>
</feature>
<keyword evidence="8" id="KW-0012">Acyltransferase</keyword>
<dbReference type="InterPro" id="IPR032821">
    <property type="entry name" value="PKS_assoc"/>
</dbReference>
<dbReference type="InterPro" id="IPR055123">
    <property type="entry name" value="SpnB-like_Rossmann"/>
</dbReference>
<keyword evidence="15" id="KW-1185">Reference proteome</keyword>
<dbReference type="FunFam" id="3.40.47.10:FF:000019">
    <property type="entry name" value="Polyketide synthase type I"/>
    <property type="match status" value="3"/>
</dbReference>
<dbReference type="SUPFAM" id="SSF52151">
    <property type="entry name" value="FabD/lysophospholipase-like"/>
    <property type="match status" value="3"/>
</dbReference>
<dbReference type="InterPro" id="IPR041618">
    <property type="entry name" value="PKS_DE"/>
</dbReference>
<proteinExistence type="predicted"/>
<dbReference type="SUPFAM" id="SSF53901">
    <property type="entry name" value="Thiolase-like"/>
    <property type="match status" value="3"/>
</dbReference>
<dbReference type="InterPro" id="IPR015083">
    <property type="entry name" value="NorB/c/GfsB-D-like_docking"/>
</dbReference>